<gene>
    <name evidence="2" type="ORF">GMLC_16080</name>
</gene>
<dbReference type="PROSITE" id="PS51318">
    <property type="entry name" value="TAT"/>
    <property type="match status" value="1"/>
</dbReference>
<organism evidence="2 3">
    <name type="scientific">Geomonas limicola</name>
    <dbReference type="NCBI Taxonomy" id="2740186"/>
    <lineage>
        <taxon>Bacteria</taxon>
        <taxon>Pseudomonadati</taxon>
        <taxon>Thermodesulfobacteriota</taxon>
        <taxon>Desulfuromonadia</taxon>
        <taxon>Geobacterales</taxon>
        <taxon>Geobacteraceae</taxon>
        <taxon>Geomonas</taxon>
    </lineage>
</organism>
<keyword evidence="1" id="KW-0408">Iron</keyword>
<name>A0A6V8N9U8_9BACT</name>
<keyword evidence="3" id="KW-1185">Reference proteome</keyword>
<evidence type="ECO:0000313" key="2">
    <source>
        <dbReference type="EMBL" id="GFO68029.1"/>
    </source>
</evidence>
<dbReference type="Pfam" id="PF09719">
    <property type="entry name" value="C_GCAxxG_C_C"/>
    <property type="match status" value="1"/>
</dbReference>
<dbReference type="Proteomes" id="UP000587586">
    <property type="component" value="Unassembled WGS sequence"/>
</dbReference>
<proteinExistence type="predicted"/>
<dbReference type="AlphaFoldDB" id="A0A6V8N9U8"/>
<dbReference type="NCBIfam" id="TIGR01909">
    <property type="entry name" value="C_GCAxxG_C_C"/>
    <property type="match status" value="1"/>
</dbReference>
<accession>A0A6V8N9U8</accession>
<evidence type="ECO:0008006" key="4">
    <source>
        <dbReference type="Google" id="ProtNLM"/>
    </source>
</evidence>
<reference evidence="3" key="1">
    <citation type="submission" date="2020-06" db="EMBL/GenBank/DDBJ databases">
        <title>Draft genomic sequecing of Geomonas sp. Red745.</title>
        <authorList>
            <person name="Itoh H."/>
            <person name="Xu Z.X."/>
            <person name="Ushijima N."/>
            <person name="Masuda Y."/>
            <person name="Shiratori Y."/>
            <person name="Senoo K."/>
        </authorList>
    </citation>
    <scope>NUCLEOTIDE SEQUENCE [LARGE SCALE GENOMIC DNA]</scope>
    <source>
        <strain evidence="3">Red745</strain>
    </source>
</reference>
<comment type="caution">
    <text evidence="2">The sequence shown here is derived from an EMBL/GenBank/DDBJ whole genome shotgun (WGS) entry which is preliminary data.</text>
</comment>
<evidence type="ECO:0000313" key="3">
    <source>
        <dbReference type="Proteomes" id="UP000587586"/>
    </source>
</evidence>
<keyword evidence="1" id="KW-0479">Metal-binding</keyword>
<protein>
    <recommendedName>
        <fullName evidence="4">C_GCAxxG_C_C family protein</fullName>
    </recommendedName>
</protein>
<dbReference type="InterPro" id="IPR010181">
    <property type="entry name" value="CGCAxxGCC_motif"/>
</dbReference>
<evidence type="ECO:0000256" key="1">
    <source>
        <dbReference type="ARBA" id="ARBA00023014"/>
    </source>
</evidence>
<dbReference type="EMBL" id="BLXZ01000003">
    <property type="protein sequence ID" value="GFO68029.1"/>
    <property type="molecule type" value="Genomic_DNA"/>
</dbReference>
<sequence length="181" mass="18939">MMDGLGRRDLLKLSMAAGVTLATGGITKIVEASDSNPANKPEHAKNQFLKSMNCSQAILETYAPSLGMSVTQARKVAAAFAGGMGMGSECGAVTGALMVIGMKYGKTVDSDSAADAETFKRVAELVKEFKARHKHIGCSELLEADMGTPEGVRKAAGKGYFTSRCPGYVKSAAEILDKVLA</sequence>
<dbReference type="InterPro" id="IPR006311">
    <property type="entry name" value="TAT_signal"/>
</dbReference>
<dbReference type="RefSeq" id="WP_183360555.1">
    <property type="nucleotide sequence ID" value="NZ_BLXZ01000003.1"/>
</dbReference>
<keyword evidence="1" id="KW-0411">Iron-sulfur</keyword>
<dbReference type="GO" id="GO:0051536">
    <property type="term" value="F:iron-sulfur cluster binding"/>
    <property type="evidence" value="ECO:0007669"/>
    <property type="project" value="UniProtKB-KW"/>
</dbReference>